<dbReference type="InterPro" id="IPR007055">
    <property type="entry name" value="BON_dom"/>
</dbReference>
<feature type="domain" description="BON" evidence="1">
    <location>
        <begin position="21"/>
        <end position="88"/>
    </location>
</feature>
<protein>
    <submittedName>
        <fullName evidence="2">BON domain-containing protein</fullName>
    </submittedName>
</protein>
<dbReference type="Pfam" id="PF04972">
    <property type="entry name" value="BON"/>
    <property type="match status" value="1"/>
</dbReference>
<dbReference type="PROSITE" id="PS50914">
    <property type="entry name" value="BON"/>
    <property type="match status" value="1"/>
</dbReference>
<dbReference type="RefSeq" id="WP_089758198.1">
    <property type="nucleotide sequence ID" value="NZ_BKAT01000010.1"/>
</dbReference>
<dbReference type="Gene3D" id="3.30.1340.30">
    <property type="match status" value="1"/>
</dbReference>
<sequence>MSSSYGSTVFIQLALALSLISCRPSDEKLKAEINERLSMIPGISATVKDGKVTLHGTVKDEVAKSAVEDALKEIKGIRSIEDSAVIFKPPVAAEPVPVALNADQQLQKTLDSVYRAGGITTVDAFIKDGTITLEGVAKSKDISKVLRITRQYSTGKIENNIKRVNR</sequence>
<dbReference type="EMBL" id="FNRL01000002">
    <property type="protein sequence ID" value="SEA01633.1"/>
    <property type="molecule type" value="Genomic_DNA"/>
</dbReference>
<proteinExistence type="predicted"/>
<dbReference type="OrthoDB" id="1097785at2"/>
<accession>A0A1H3XQM5</accession>
<gene>
    <name evidence="2" type="ORF">SAMN05660909_00428</name>
</gene>
<dbReference type="STRING" id="408074.SAMN05660909_00428"/>
<keyword evidence="3" id="KW-1185">Reference proteome</keyword>
<evidence type="ECO:0000313" key="3">
    <source>
        <dbReference type="Proteomes" id="UP000199656"/>
    </source>
</evidence>
<reference evidence="3" key="1">
    <citation type="submission" date="2016-10" db="EMBL/GenBank/DDBJ databases">
        <authorList>
            <person name="Varghese N."/>
            <person name="Submissions S."/>
        </authorList>
    </citation>
    <scope>NUCLEOTIDE SEQUENCE [LARGE SCALE GENOMIC DNA]</scope>
    <source>
        <strain evidence="3">DSM 23920</strain>
    </source>
</reference>
<evidence type="ECO:0000313" key="2">
    <source>
        <dbReference type="EMBL" id="SEA01633.1"/>
    </source>
</evidence>
<dbReference type="Proteomes" id="UP000199656">
    <property type="component" value="Unassembled WGS sequence"/>
</dbReference>
<evidence type="ECO:0000259" key="1">
    <source>
        <dbReference type="PROSITE" id="PS50914"/>
    </source>
</evidence>
<organism evidence="2 3">
    <name type="scientific">Chitinophaga terrae</name>
    <name type="common">ex Kim and Jung 2007</name>
    <dbReference type="NCBI Taxonomy" id="408074"/>
    <lineage>
        <taxon>Bacteria</taxon>
        <taxon>Pseudomonadati</taxon>
        <taxon>Bacteroidota</taxon>
        <taxon>Chitinophagia</taxon>
        <taxon>Chitinophagales</taxon>
        <taxon>Chitinophagaceae</taxon>
        <taxon>Chitinophaga</taxon>
    </lineage>
</organism>
<name>A0A1H3XQM5_9BACT</name>
<dbReference type="AlphaFoldDB" id="A0A1H3XQM5"/>